<protein>
    <submittedName>
        <fullName evidence="1">GRAM4</fullName>
    </submittedName>
</protein>
<feature type="non-terminal residue" evidence="1">
    <location>
        <position position="1"/>
    </location>
</feature>
<proteinExistence type="predicted"/>
<organism evidence="1">
    <name type="scientific">Poeciliopsis prolifica</name>
    <name type="common">blackstripe livebearer</name>
    <dbReference type="NCBI Taxonomy" id="188132"/>
    <lineage>
        <taxon>Eukaryota</taxon>
        <taxon>Metazoa</taxon>
        <taxon>Chordata</taxon>
        <taxon>Craniata</taxon>
        <taxon>Vertebrata</taxon>
        <taxon>Euteleostomi</taxon>
        <taxon>Actinopterygii</taxon>
        <taxon>Neopterygii</taxon>
        <taxon>Teleostei</taxon>
        <taxon>Neoteleostei</taxon>
        <taxon>Acanthomorphata</taxon>
        <taxon>Ovalentaria</taxon>
        <taxon>Atherinomorphae</taxon>
        <taxon>Cyprinodontiformes</taxon>
        <taxon>Poeciliidae</taxon>
        <taxon>Poeciliinae</taxon>
        <taxon>Poeciliopsis</taxon>
    </lineage>
</organism>
<accession>A0A0S7ETN1</accession>
<name>A0A0S7ETN1_9TELE</name>
<evidence type="ECO:0000313" key="1">
    <source>
        <dbReference type="EMBL" id="JAO06779.1"/>
    </source>
</evidence>
<sequence>YGWAEYHATIRSGMSRSPETSRIPPCPNENESVWSTSWKRLSHQFKDYFEDPLVQPEEAIVKKEEKFGHKKLEQNMKRVERDAIPLQNFFNDLDALFNWT</sequence>
<reference evidence="1" key="1">
    <citation type="submission" date="2014-12" db="EMBL/GenBank/DDBJ databases">
        <title>Parallel Evolution in Life History Adaptation Evident in the Tissue-Specific Poeciliopsis prolifica transcriptome.</title>
        <authorList>
            <person name="Jue N.K."/>
            <person name="Foley R.J."/>
            <person name="Obergfell C."/>
            <person name="Reznick D.N."/>
            <person name="O'Neill R.J."/>
            <person name="O'Neill M.J."/>
        </authorList>
    </citation>
    <scope>NUCLEOTIDE SEQUENCE</scope>
</reference>
<dbReference type="AlphaFoldDB" id="A0A0S7ETN1"/>
<gene>
    <name evidence="1" type="primary">GRAM4</name>
</gene>
<dbReference type="EMBL" id="GBYX01474891">
    <property type="protein sequence ID" value="JAO06779.1"/>
    <property type="molecule type" value="Transcribed_RNA"/>
</dbReference>
<feature type="non-terminal residue" evidence="1">
    <location>
        <position position="100"/>
    </location>
</feature>